<dbReference type="PROSITE" id="PS50158">
    <property type="entry name" value="ZF_CCHC"/>
    <property type="match status" value="1"/>
</dbReference>
<dbReference type="InterPro" id="IPR001878">
    <property type="entry name" value="Znf_CCHC"/>
</dbReference>
<feature type="domain" description="SWIM-type" evidence="4">
    <location>
        <begin position="295"/>
        <end position="333"/>
    </location>
</feature>
<dbReference type="GO" id="GO:0008270">
    <property type="term" value="F:zinc ion binding"/>
    <property type="evidence" value="ECO:0007669"/>
    <property type="project" value="UniProtKB-KW"/>
</dbReference>
<dbReference type="STRING" id="3818.A0A444YQY8"/>
<evidence type="ECO:0000259" key="4">
    <source>
        <dbReference type="PROSITE" id="PS50966"/>
    </source>
</evidence>
<evidence type="ECO:0000256" key="1">
    <source>
        <dbReference type="PROSITE-ProRule" id="PRU00047"/>
    </source>
</evidence>
<dbReference type="GO" id="GO:0003676">
    <property type="term" value="F:nucleic acid binding"/>
    <property type="evidence" value="ECO:0007669"/>
    <property type="project" value="InterPro"/>
</dbReference>
<feature type="domain" description="CCHC-type" evidence="3">
    <location>
        <begin position="458"/>
        <end position="474"/>
    </location>
</feature>
<keyword evidence="1" id="KW-0862">Zinc</keyword>
<keyword evidence="6" id="KW-1185">Reference proteome</keyword>
<feature type="compositionally biased region" description="Polar residues" evidence="2">
    <location>
        <begin position="514"/>
        <end position="524"/>
    </location>
</feature>
<dbReference type="Proteomes" id="UP000289738">
    <property type="component" value="Chromosome B06"/>
</dbReference>
<dbReference type="InterPro" id="IPR036875">
    <property type="entry name" value="Znf_CCHC_sf"/>
</dbReference>
<comment type="caution">
    <text evidence="5">The sequence shown here is derived from an EMBL/GenBank/DDBJ whole genome shotgun (WGS) entry which is preliminary data.</text>
</comment>
<name>A0A444YQY8_ARAHY</name>
<evidence type="ECO:0008006" key="7">
    <source>
        <dbReference type="Google" id="ProtNLM"/>
    </source>
</evidence>
<dbReference type="PANTHER" id="PTHR47718">
    <property type="entry name" value="OS01G0519700 PROTEIN"/>
    <property type="match status" value="1"/>
</dbReference>
<protein>
    <recommendedName>
        <fullName evidence="7">Protein FAR1-RELATED SEQUENCE</fullName>
    </recommendedName>
</protein>
<reference evidence="5 6" key="1">
    <citation type="submission" date="2019-01" db="EMBL/GenBank/DDBJ databases">
        <title>Sequencing of cultivated peanut Arachis hypogaea provides insights into genome evolution and oil improvement.</title>
        <authorList>
            <person name="Chen X."/>
        </authorList>
    </citation>
    <scope>NUCLEOTIDE SEQUENCE [LARGE SCALE GENOMIC DNA]</scope>
    <source>
        <strain evidence="6">cv. Fuhuasheng</strain>
        <tissue evidence="5">Leaves</tissue>
    </source>
</reference>
<keyword evidence="1" id="KW-0479">Metal-binding</keyword>
<dbReference type="EMBL" id="SDMP01000016">
    <property type="protein sequence ID" value="RYR04327.1"/>
    <property type="molecule type" value="Genomic_DNA"/>
</dbReference>
<evidence type="ECO:0000313" key="6">
    <source>
        <dbReference type="Proteomes" id="UP000289738"/>
    </source>
</evidence>
<accession>A0A444YQY8</accession>
<evidence type="ECO:0000256" key="2">
    <source>
        <dbReference type="SAM" id="MobiDB-lite"/>
    </source>
</evidence>
<dbReference type="PROSITE" id="PS50966">
    <property type="entry name" value="ZF_SWIM"/>
    <property type="match status" value="1"/>
</dbReference>
<feature type="compositionally biased region" description="Polar residues" evidence="2">
    <location>
        <begin position="494"/>
        <end position="503"/>
    </location>
</feature>
<dbReference type="InterPro" id="IPR007527">
    <property type="entry name" value="Znf_SWIM"/>
</dbReference>
<dbReference type="SUPFAM" id="SSF57756">
    <property type="entry name" value="Retrovirus zinc finger-like domains"/>
    <property type="match status" value="1"/>
</dbReference>
<dbReference type="Pfam" id="PF10551">
    <property type="entry name" value="MULE"/>
    <property type="match status" value="1"/>
</dbReference>
<proteinExistence type="predicted"/>
<evidence type="ECO:0000259" key="3">
    <source>
        <dbReference type="PROSITE" id="PS50158"/>
    </source>
</evidence>
<organism evidence="5 6">
    <name type="scientific">Arachis hypogaea</name>
    <name type="common">Peanut</name>
    <dbReference type="NCBI Taxonomy" id="3818"/>
    <lineage>
        <taxon>Eukaryota</taxon>
        <taxon>Viridiplantae</taxon>
        <taxon>Streptophyta</taxon>
        <taxon>Embryophyta</taxon>
        <taxon>Tracheophyta</taxon>
        <taxon>Spermatophyta</taxon>
        <taxon>Magnoliopsida</taxon>
        <taxon>eudicotyledons</taxon>
        <taxon>Gunneridae</taxon>
        <taxon>Pentapetalae</taxon>
        <taxon>rosids</taxon>
        <taxon>fabids</taxon>
        <taxon>Fabales</taxon>
        <taxon>Fabaceae</taxon>
        <taxon>Papilionoideae</taxon>
        <taxon>50 kb inversion clade</taxon>
        <taxon>dalbergioids sensu lato</taxon>
        <taxon>Dalbergieae</taxon>
        <taxon>Pterocarpus clade</taxon>
        <taxon>Arachis</taxon>
    </lineage>
</organism>
<dbReference type="AlphaFoldDB" id="A0A444YQY8"/>
<dbReference type="PANTHER" id="PTHR47718:SF15">
    <property type="entry name" value="PROTEIN FAR1-RELATED SEQUENCE 5-LIKE"/>
    <property type="match status" value="1"/>
</dbReference>
<evidence type="ECO:0000313" key="5">
    <source>
        <dbReference type="EMBL" id="RYR04327.1"/>
    </source>
</evidence>
<dbReference type="InterPro" id="IPR018289">
    <property type="entry name" value="MULE_transposase_dom"/>
</dbReference>
<feature type="region of interest" description="Disordered" evidence="2">
    <location>
        <begin position="494"/>
        <end position="524"/>
    </location>
</feature>
<keyword evidence="1" id="KW-0863">Zinc-finger</keyword>
<gene>
    <name evidence="5" type="ORF">Ahy_B06g084003</name>
</gene>
<sequence>MYNEVRRQRALRNGDVNAALRFFERCVRGDEKMFWRFEVGPDQHMCDLFWSDRRSQDDYKIFGDVLAFDATYGRNKYNLPVVVFSGVKHHNQTCVFATAMVSCESQVSYVWVLRKFLECMGGKAPKAVITNGDRSMCLAIQKVFPEAHHRLCAWHLLRNATVNVCKPRFTMLLRSCMLVDIEVEEFEKQWEAMVEECGVREVKWVKDLYRKKLSWVTAYIHGDNEEELDFRLLYGTPVLQTQFPKLEKSGAVNYTREIYFYRESLKRCVRTIILECKQMEEKSVYVTQKYHRPELKWNVEHDHRTDSFYCTCLRMESFGLPCFYILAVLVRLDVASLPKSLVLQRWSKAAKAHVMEPSIMDDGGDAIALYKSRVGMFLHHCKRFAAVASMRDGDFKVYLEKVVRDTFVLELKNGVGRSDGGGTDNFEQYVVRDPVGVCTKGTGHGHEPLGSRGIKRQKCSTCGELGHRRTRCPNGLPTETVATQETNREMLSQTIATGSTNRKNGQRLRKTRDGQNTMSNFQLS</sequence>